<protein>
    <submittedName>
        <fullName evidence="2">Uncharacterized protein</fullName>
    </submittedName>
</protein>
<dbReference type="OrthoDB" id="5875463at2759"/>
<dbReference type="PANTHER" id="PTHR18864">
    <property type="entry name" value="KINECTIN"/>
    <property type="match status" value="1"/>
</dbReference>
<dbReference type="GO" id="GO:0019894">
    <property type="term" value="F:kinesin binding"/>
    <property type="evidence" value="ECO:0007669"/>
    <property type="project" value="InterPro"/>
</dbReference>
<dbReference type="EMBL" id="KV940984">
    <property type="protein sequence ID" value="PIO28235.1"/>
    <property type="molecule type" value="Genomic_DNA"/>
</dbReference>
<evidence type="ECO:0000313" key="2">
    <source>
        <dbReference type="EMBL" id="PIO28235.1"/>
    </source>
</evidence>
<keyword evidence="1" id="KW-0175">Coiled coil</keyword>
<reference evidence="3" key="1">
    <citation type="journal article" date="2017" name="Nat. Commun.">
        <title>The North American bullfrog draft genome provides insight into hormonal regulation of long noncoding RNA.</title>
        <authorList>
            <person name="Hammond S.A."/>
            <person name="Warren R.L."/>
            <person name="Vandervalk B.P."/>
            <person name="Kucuk E."/>
            <person name="Khan H."/>
            <person name="Gibb E.A."/>
            <person name="Pandoh P."/>
            <person name="Kirk H."/>
            <person name="Zhao Y."/>
            <person name="Jones M."/>
            <person name="Mungall A.J."/>
            <person name="Coope R."/>
            <person name="Pleasance S."/>
            <person name="Moore R.A."/>
            <person name="Holt R.A."/>
            <person name="Round J.M."/>
            <person name="Ohora S."/>
            <person name="Walle B.V."/>
            <person name="Veldhoen N."/>
            <person name="Helbing C.C."/>
            <person name="Birol I."/>
        </authorList>
    </citation>
    <scope>NUCLEOTIDE SEQUENCE [LARGE SCALE GENOMIC DNA]</scope>
</reference>
<organism evidence="2 3">
    <name type="scientific">Aquarana catesbeiana</name>
    <name type="common">American bullfrog</name>
    <name type="synonym">Rana catesbeiana</name>
    <dbReference type="NCBI Taxonomy" id="8400"/>
    <lineage>
        <taxon>Eukaryota</taxon>
        <taxon>Metazoa</taxon>
        <taxon>Chordata</taxon>
        <taxon>Craniata</taxon>
        <taxon>Vertebrata</taxon>
        <taxon>Euteleostomi</taxon>
        <taxon>Amphibia</taxon>
        <taxon>Batrachia</taxon>
        <taxon>Anura</taxon>
        <taxon>Neobatrachia</taxon>
        <taxon>Ranoidea</taxon>
        <taxon>Ranidae</taxon>
        <taxon>Aquarana</taxon>
    </lineage>
</organism>
<dbReference type="Proteomes" id="UP000228934">
    <property type="component" value="Unassembled WGS sequence"/>
</dbReference>
<gene>
    <name evidence="2" type="ORF">AB205_0206700</name>
</gene>
<name>A0A2G9RKE8_AQUCT</name>
<dbReference type="AlphaFoldDB" id="A0A2G9RKE8"/>
<sequence length="202" mass="23573">LKGKEEALKKEEERFNEREKLILEKERQIEGLQKECSQLKVHIEEVQHRLQKQDSGLPDAQNLQRIVEQQEQKIKDIEATILERERSIAGTTQELTGLKKENEILKIQANELQKKHDQQLQQVSSVAQSEELLKALVEKDRYITELLREVESQKAAVEQQRKKNNDLREKNWKAMEALASTEKMLQERVNKTAKVVMLLVGT</sequence>
<evidence type="ECO:0000256" key="1">
    <source>
        <dbReference type="SAM" id="Coils"/>
    </source>
</evidence>
<keyword evidence="3" id="KW-1185">Reference proteome</keyword>
<accession>A0A2G9RKE8</accession>
<proteinExistence type="predicted"/>
<feature type="non-terminal residue" evidence="2">
    <location>
        <position position="1"/>
    </location>
</feature>
<dbReference type="GO" id="GO:0007018">
    <property type="term" value="P:microtubule-based movement"/>
    <property type="evidence" value="ECO:0007669"/>
    <property type="project" value="InterPro"/>
</dbReference>
<evidence type="ECO:0000313" key="3">
    <source>
        <dbReference type="Proteomes" id="UP000228934"/>
    </source>
</evidence>
<dbReference type="PANTHER" id="PTHR18864:SF1">
    <property type="entry name" value="KINECTIN"/>
    <property type="match status" value="1"/>
</dbReference>
<feature type="coiled-coil region" evidence="1">
    <location>
        <begin position="1"/>
        <end position="177"/>
    </location>
</feature>
<dbReference type="InterPro" id="IPR024854">
    <property type="entry name" value="Kinectin"/>
</dbReference>